<evidence type="ECO:0000256" key="7">
    <source>
        <dbReference type="RuleBase" id="RU003797"/>
    </source>
</evidence>
<dbReference type="PANTHER" id="PTHR30471">
    <property type="entry name" value="DNA REPAIR PROTEIN RADC"/>
    <property type="match status" value="1"/>
</dbReference>
<evidence type="ECO:0000259" key="8">
    <source>
        <dbReference type="PROSITE" id="PS50249"/>
    </source>
</evidence>
<dbReference type="EMBL" id="VUMM01000004">
    <property type="protein sequence ID" value="MSS01220.1"/>
    <property type="molecule type" value="Genomic_DNA"/>
</dbReference>
<dbReference type="GO" id="GO:0046872">
    <property type="term" value="F:metal ion binding"/>
    <property type="evidence" value="ECO:0007669"/>
    <property type="project" value="UniProtKB-KW"/>
</dbReference>
<proteinExistence type="inferred from homology"/>
<evidence type="ECO:0000256" key="1">
    <source>
        <dbReference type="ARBA" id="ARBA00010243"/>
    </source>
</evidence>
<dbReference type="Pfam" id="PF04002">
    <property type="entry name" value="RadC"/>
    <property type="match status" value="1"/>
</dbReference>
<dbReference type="InterPro" id="IPR001405">
    <property type="entry name" value="UPF0758"/>
</dbReference>
<dbReference type="CDD" id="cd08071">
    <property type="entry name" value="MPN_DUF2466"/>
    <property type="match status" value="1"/>
</dbReference>
<dbReference type="NCBIfam" id="TIGR00608">
    <property type="entry name" value="radc"/>
    <property type="match status" value="1"/>
</dbReference>
<dbReference type="InterPro" id="IPR020891">
    <property type="entry name" value="UPF0758_CS"/>
</dbReference>
<evidence type="ECO:0000256" key="3">
    <source>
        <dbReference type="ARBA" id="ARBA00022723"/>
    </source>
</evidence>
<keyword evidence="3" id="KW-0479">Metal-binding</keyword>
<dbReference type="NCBIfam" id="NF000642">
    <property type="entry name" value="PRK00024.1"/>
    <property type="match status" value="1"/>
</dbReference>
<evidence type="ECO:0000313" key="9">
    <source>
        <dbReference type="EMBL" id="MSS01220.1"/>
    </source>
</evidence>
<dbReference type="InterPro" id="IPR046778">
    <property type="entry name" value="UPF0758_N"/>
</dbReference>
<keyword evidence="6" id="KW-0482">Metalloprotease</keyword>
<dbReference type="SUPFAM" id="SSF102712">
    <property type="entry name" value="JAB1/MPN domain"/>
    <property type="match status" value="1"/>
</dbReference>
<dbReference type="Pfam" id="PF20582">
    <property type="entry name" value="UPF0758_N"/>
    <property type="match status" value="1"/>
</dbReference>
<name>A0A7X2T3A1_9FIRM</name>
<protein>
    <submittedName>
        <fullName evidence="9">JAB domain-containing protein</fullName>
    </submittedName>
</protein>
<evidence type="ECO:0000313" key="10">
    <source>
        <dbReference type="Proteomes" id="UP000470082"/>
    </source>
</evidence>
<comment type="similarity">
    <text evidence="1 7">Belongs to the UPF0758 family.</text>
</comment>
<gene>
    <name evidence="9" type="ORF">FYJ50_03730</name>
</gene>
<keyword evidence="10" id="KW-1185">Reference proteome</keyword>
<dbReference type="GO" id="GO:0008237">
    <property type="term" value="F:metallopeptidase activity"/>
    <property type="evidence" value="ECO:0007669"/>
    <property type="project" value="UniProtKB-KW"/>
</dbReference>
<dbReference type="AlphaFoldDB" id="A0A7X2T3A1"/>
<dbReference type="InterPro" id="IPR025657">
    <property type="entry name" value="RadC_JAB"/>
</dbReference>
<keyword evidence="4" id="KW-0378">Hydrolase</keyword>
<evidence type="ECO:0000256" key="5">
    <source>
        <dbReference type="ARBA" id="ARBA00022833"/>
    </source>
</evidence>
<evidence type="ECO:0000256" key="2">
    <source>
        <dbReference type="ARBA" id="ARBA00022670"/>
    </source>
</evidence>
<dbReference type="Gene3D" id="3.40.140.10">
    <property type="entry name" value="Cytidine Deaminase, domain 2"/>
    <property type="match status" value="1"/>
</dbReference>
<evidence type="ECO:0000256" key="6">
    <source>
        <dbReference type="ARBA" id="ARBA00023049"/>
    </source>
</evidence>
<dbReference type="PANTHER" id="PTHR30471:SF3">
    <property type="entry name" value="UPF0758 PROTEIN YEES-RELATED"/>
    <property type="match status" value="1"/>
</dbReference>
<comment type="caution">
    <text evidence="9">The sequence shown here is derived from an EMBL/GenBank/DDBJ whole genome shotgun (WGS) entry which is preliminary data.</text>
</comment>
<feature type="domain" description="MPN" evidence="8">
    <location>
        <begin position="101"/>
        <end position="223"/>
    </location>
</feature>
<sequence length="224" mass="25734">MKVKEMNIEQRPREKALRFGLESLTNLELIALILQSGNKKRDVFDIAKDVLELSEDLNKMFELSAQSLMKIQGISKVKALQLLAGIELSKRSLRTNAYHKSIRGPQDGLLWFQMEYGTLKQEHFVCLYLDVKGKIITHCTLFKGTLNESSVHPRDIFKKAFEVNAYSVMVLHNHPSGDPSPSKTDERLTQNLFEISEIMGIVFLDHVIVGKNSYYSFRQEKHLH</sequence>
<keyword evidence="2" id="KW-0645">Protease</keyword>
<dbReference type="GO" id="GO:0006508">
    <property type="term" value="P:proteolysis"/>
    <property type="evidence" value="ECO:0007669"/>
    <property type="project" value="UniProtKB-KW"/>
</dbReference>
<organism evidence="9 10">
    <name type="scientific">Floccifex porci</name>
    <dbReference type="NCBI Taxonomy" id="2606629"/>
    <lineage>
        <taxon>Bacteria</taxon>
        <taxon>Bacillati</taxon>
        <taxon>Bacillota</taxon>
        <taxon>Erysipelotrichia</taxon>
        <taxon>Erysipelotrichales</taxon>
        <taxon>Erysipelotrichaceae</taxon>
        <taxon>Floccifex</taxon>
    </lineage>
</organism>
<reference evidence="9 10" key="1">
    <citation type="submission" date="2019-08" db="EMBL/GenBank/DDBJ databases">
        <title>In-depth cultivation of the pig gut microbiome towards novel bacterial diversity and tailored functional studies.</title>
        <authorList>
            <person name="Wylensek D."/>
            <person name="Hitch T.C.A."/>
            <person name="Clavel T."/>
        </authorList>
    </citation>
    <scope>NUCLEOTIDE SEQUENCE [LARGE SCALE GENOMIC DNA]</scope>
    <source>
        <strain evidence="9 10">LKV-178-WT-2G</strain>
    </source>
</reference>
<dbReference type="Proteomes" id="UP000470082">
    <property type="component" value="Unassembled WGS sequence"/>
</dbReference>
<dbReference type="PROSITE" id="PS50249">
    <property type="entry name" value="MPN"/>
    <property type="match status" value="1"/>
</dbReference>
<dbReference type="RefSeq" id="WP_154459685.1">
    <property type="nucleotide sequence ID" value="NZ_JBJEEW010000033.1"/>
</dbReference>
<keyword evidence="5" id="KW-0862">Zinc</keyword>
<dbReference type="InterPro" id="IPR037518">
    <property type="entry name" value="MPN"/>
</dbReference>
<evidence type="ECO:0000256" key="4">
    <source>
        <dbReference type="ARBA" id="ARBA00022801"/>
    </source>
</evidence>
<dbReference type="PROSITE" id="PS01302">
    <property type="entry name" value="UPF0758"/>
    <property type="match status" value="1"/>
</dbReference>
<accession>A0A7X2T3A1</accession>